<organism evidence="1 2">
    <name type="scientific">Candidatus Thiodiazotropha taylori</name>
    <dbReference type="NCBI Taxonomy" id="2792791"/>
    <lineage>
        <taxon>Bacteria</taxon>
        <taxon>Pseudomonadati</taxon>
        <taxon>Pseudomonadota</taxon>
        <taxon>Gammaproteobacteria</taxon>
        <taxon>Chromatiales</taxon>
        <taxon>Sedimenticolaceae</taxon>
        <taxon>Candidatus Thiodiazotropha</taxon>
    </lineage>
</organism>
<dbReference type="Proteomes" id="UP000770889">
    <property type="component" value="Unassembled WGS sequence"/>
</dbReference>
<gene>
    <name evidence="1" type="ORF">KME65_17170</name>
</gene>
<sequence>MNGSLKCVDGLFYPEFHAGWGGCAEELFHYTSRYFTCTEAFLRNLADQRQFNMSGYQANKLSKEQRHLMAAILACEPNIQSARAITQIVRGVINGESKISETLAENYREYLKVIPDDVELVYSDRTHHHHQPDVAPLDPFLNLAGRLNLPVAVHTHHLEVPLKVLAQHLDSPNPSLRNSLQDAILQLHSAGYALKNHPGLTHKTARELGDENSL</sequence>
<evidence type="ECO:0000313" key="2">
    <source>
        <dbReference type="Proteomes" id="UP000770889"/>
    </source>
</evidence>
<reference evidence="1 2" key="1">
    <citation type="submission" date="2021-05" db="EMBL/GenBank/DDBJ databases">
        <title>Genetic and Functional Diversity in Clade A Lucinid endosymbionts from the Bahamas.</title>
        <authorList>
            <person name="Giani N.M."/>
            <person name="Engel A.S."/>
            <person name="Campbell B.J."/>
        </authorList>
    </citation>
    <scope>NUCLEOTIDE SEQUENCE [LARGE SCALE GENOMIC DNA]</scope>
    <source>
        <strain evidence="1">LUC16012Gg_MoonRockCtena</strain>
    </source>
</reference>
<comment type="caution">
    <text evidence="1">The sequence shown here is derived from an EMBL/GenBank/DDBJ whole genome shotgun (WGS) entry which is preliminary data.</text>
</comment>
<protein>
    <submittedName>
        <fullName evidence="1">Endonuclease</fullName>
    </submittedName>
</protein>
<dbReference type="GO" id="GO:0004519">
    <property type="term" value="F:endonuclease activity"/>
    <property type="evidence" value="ECO:0007669"/>
    <property type="project" value="UniProtKB-KW"/>
</dbReference>
<dbReference type="EMBL" id="JAHHGM010000019">
    <property type="protein sequence ID" value="MBT2990689.1"/>
    <property type="molecule type" value="Genomic_DNA"/>
</dbReference>
<name>A0A944MB80_9GAMM</name>
<dbReference type="AlphaFoldDB" id="A0A944MB80"/>
<accession>A0A944MB80</accession>
<keyword evidence="1" id="KW-0540">Nuclease</keyword>
<keyword evidence="1" id="KW-0378">Hydrolase</keyword>
<proteinExistence type="predicted"/>
<evidence type="ECO:0000313" key="1">
    <source>
        <dbReference type="EMBL" id="MBT2990689.1"/>
    </source>
</evidence>
<keyword evidence="1" id="KW-0255">Endonuclease</keyword>